<dbReference type="Proteomes" id="UP001500469">
    <property type="component" value="Unassembled WGS sequence"/>
</dbReference>
<evidence type="ECO:0000313" key="2">
    <source>
        <dbReference type="Proteomes" id="UP001500469"/>
    </source>
</evidence>
<dbReference type="SUPFAM" id="SSF50952">
    <property type="entry name" value="Soluble quinoprotein glucose dehydrogenase"/>
    <property type="match status" value="1"/>
</dbReference>
<proteinExistence type="predicted"/>
<protein>
    <submittedName>
        <fullName evidence="1">Uncharacterized protein</fullName>
    </submittedName>
</protein>
<reference evidence="2" key="1">
    <citation type="journal article" date="2019" name="Int. J. Syst. Evol. Microbiol.">
        <title>The Global Catalogue of Microorganisms (GCM) 10K type strain sequencing project: providing services to taxonomists for standard genome sequencing and annotation.</title>
        <authorList>
            <consortium name="The Broad Institute Genomics Platform"/>
            <consortium name="The Broad Institute Genome Sequencing Center for Infectious Disease"/>
            <person name="Wu L."/>
            <person name="Ma J."/>
        </authorList>
    </citation>
    <scope>NUCLEOTIDE SEQUENCE [LARGE SCALE GENOMIC DNA]</scope>
    <source>
        <strain evidence="2">JCM 16112</strain>
    </source>
</reference>
<evidence type="ECO:0000313" key="1">
    <source>
        <dbReference type="EMBL" id="GAA0878346.1"/>
    </source>
</evidence>
<dbReference type="InterPro" id="IPR011041">
    <property type="entry name" value="Quinoprot_gluc/sorb_DH_b-prop"/>
</dbReference>
<keyword evidence="2" id="KW-1185">Reference proteome</keyword>
<gene>
    <name evidence="1" type="ORF">GCM10009119_13140</name>
</gene>
<dbReference type="EMBL" id="BAAAFI010000005">
    <property type="protein sequence ID" value="GAA0878346.1"/>
    <property type="molecule type" value="Genomic_DNA"/>
</dbReference>
<name>A0ABP3YCM3_9BACT</name>
<organism evidence="1 2">
    <name type="scientific">Algoriphagus jejuensis</name>
    <dbReference type="NCBI Taxonomy" id="419934"/>
    <lineage>
        <taxon>Bacteria</taxon>
        <taxon>Pseudomonadati</taxon>
        <taxon>Bacteroidota</taxon>
        <taxon>Cytophagia</taxon>
        <taxon>Cytophagales</taxon>
        <taxon>Cyclobacteriaceae</taxon>
        <taxon>Algoriphagus</taxon>
    </lineage>
</organism>
<sequence>MKKSAVIFGVCALFAVIAAFTFPGKELPYNLKVGTPEIKSITSLAFGPDGILFIGDSKSASVFAVNTKDASSSELQSINIAGIDKKLAATLGTTEDNLSILDIAVNPISKRVYLAVQSGDGTPVLLSIEGESFVPVSLKDVEFDAVALNNSPAEDAKDGRGRPLRVSSISDLGYADGKLMVSGLSNQEFSSTFRSIPFPFTNAQDYASLEIFHAAHGRYETTSPIKTFTTAEVNGKNYLIASYTCTPLVLFPMDELKAGTHVKGRTIAEMGSGNQPLDLVSMEKDGKSFLVMANSNRPVFRVDFADIEKFQGSLTEPVTANYATEGVDFVSIPMTNVLQLDKMNDDTMVILQRKSNGSLDLWSTEESGNLLK</sequence>
<dbReference type="RefSeq" id="WP_343849671.1">
    <property type="nucleotide sequence ID" value="NZ_BAAAFI010000005.1"/>
</dbReference>
<accession>A0ABP3YCM3</accession>
<comment type="caution">
    <text evidence="1">The sequence shown here is derived from an EMBL/GenBank/DDBJ whole genome shotgun (WGS) entry which is preliminary data.</text>
</comment>